<evidence type="ECO:0000256" key="5">
    <source>
        <dbReference type="ARBA" id="ARBA00022454"/>
    </source>
</evidence>
<dbReference type="AlphaFoldDB" id="A0A2T9YIR1"/>
<sequence>MGTGSLGEDGDNIGNPSMIESMLKNEDGFSNSELPKLKVIKPIYLSYAKASKKVDVKRLKDNIWQKLLPSISSGNEDFDSENQDQEGESLTKDNLVANSEAGLNVNGDQQNFSEIVEELKTMYPQNKLDDISVSFCFICLLHLANEKNLVIESSQDMTDLKISNTSSSI</sequence>
<dbReference type="EMBL" id="MBFT01000381">
    <property type="protein sequence ID" value="PVU92221.1"/>
    <property type="molecule type" value="Genomic_DNA"/>
</dbReference>
<comment type="caution">
    <text evidence="12">The sequence shown here is derived from an EMBL/GenBank/DDBJ whole genome shotgun (WGS) entry which is preliminary data.</text>
</comment>
<evidence type="ECO:0000256" key="8">
    <source>
        <dbReference type="ARBA" id="ARBA00022776"/>
    </source>
</evidence>
<keyword evidence="6" id="KW-0963">Cytoplasm</keyword>
<name>A0A2T9YIR1_9FUNG</name>
<evidence type="ECO:0000256" key="1">
    <source>
        <dbReference type="ARBA" id="ARBA00004286"/>
    </source>
</evidence>
<keyword evidence="7" id="KW-0132">Cell division</keyword>
<dbReference type="GO" id="GO:0005737">
    <property type="term" value="C:cytoplasm"/>
    <property type="evidence" value="ECO:0007669"/>
    <property type="project" value="UniProtKB-SubCell"/>
</dbReference>
<keyword evidence="8" id="KW-0498">Mitosis</keyword>
<evidence type="ECO:0000256" key="9">
    <source>
        <dbReference type="ARBA" id="ARBA00023067"/>
    </source>
</evidence>
<evidence type="ECO:0000256" key="3">
    <source>
        <dbReference type="ARBA" id="ARBA00009471"/>
    </source>
</evidence>
<dbReference type="GO" id="GO:0000796">
    <property type="term" value="C:condensin complex"/>
    <property type="evidence" value="ECO:0007669"/>
    <property type="project" value="InterPro"/>
</dbReference>
<evidence type="ECO:0000313" key="12">
    <source>
        <dbReference type="EMBL" id="PVU92221.1"/>
    </source>
</evidence>
<dbReference type="Proteomes" id="UP000245699">
    <property type="component" value="Unassembled WGS sequence"/>
</dbReference>
<evidence type="ECO:0000313" key="13">
    <source>
        <dbReference type="Proteomes" id="UP000245699"/>
    </source>
</evidence>
<keyword evidence="10" id="KW-0131">Cell cycle</keyword>
<accession>A0A2T9YIR1</accession>
<evidence type="ECO:0000256" key="11">
    <source>
        <dbReference type="SAM" id="MobiDB-lite"/>
    </source>
</evidence>
<reference evidence="12 13" key="1">
    <citation type="journal article" date="2018" name="MBio">
        <title>Comparative Genomics Reveals the Core Gene Toolbox for the Fungus-Insect Symbiosis.</title>
        <authorList>
            <person name="Wang Y."/>
            <person name="Stata M."/>
            <person name="Wang W."/>
            <person name="Stajich J.E."/>
            <person name="White M.M."/>
            <person name="Moncalvo J.M."/>
        </authorList>
    </citation>
    <scope>NUCLEOTIDE SEQUENCE [LARGE SCALE GENOMIC DNA]</scope>
    <source>
        <strain evidence="12 13">AUS-77-4</strain>
    </source>
</reference>
<keyword evidence="9" id="KW-0226">DNA condensation</keyword>
<keyword evidence="5" id="KW-0158">Chromosome</keyword>
<evidence type="ECO:0000256" key="10">
    <source>
        <dbReference type="ARBA" id="ARBA00023306"/>
    </source>
</evidence>
<gene>
    <name evidence="12" type="ORF">BB559_003803</name>
</gene>
<evidence type="ECO:0000256" key="2">
    <source>
        <dbReference type="ARBA" id="ARBA00004496"/>
    </source>
</evidence>
<dbReference type="GO" id="GO:0007076">
    <property type="term" value="P:mitotic chromosome condensation"/>
    <property type="evidence" value="ECO:0007669"/>
    <property type="project" value="InterPro"/>
</dbReference>
<dbReference type="OrthoDB" id="362021at2759"/>
<dbReference type="GO" id="GO:0003682">
    <property type="term" value="F:chromatin binding"/>
    <property type="evidence" value="ECO:0007669"/>
    <property type="project" value="TreeGrafter"/>
</dbReference>
<dbReference type="InterPro" id="IPR022816">
    <property type="entry name" value="Condensin_barren_su2"/>
</dbReference>
<organism evidence="12 13">
    <name type="scientific">Furculomyces boomerangus</name>
    <dbReference type="NCBI Taxonomy" id="61424"/>
    <lineage>
        <taxon>Eukaryota</taxon>
        <taxon>Fungi</taxon>
        <taxon>Fungi incertae sedis</taxon>
        <taxon>Zoopagomycota</taxon>
        <taxon>Kickxellomycotina</taxon>
        <taxon>Harpellomycetes</taxon>
        <taxon>Harpellales</taxon>
        <taxon>Harpellaceae</taxon>
        <taxon>Furculomyces</taxon>
    </lineage>
</organism>
<dbReference type="Pfam" id="PF05786">
    <property type="entry name" value="Cnd2"/>
    <property type="match status" value="1"/>
</dbReference>
<evidence type="ECO:0000256" key="4">
    <source>
        <dbReference type="ARBA" id="ARBA00016065"/>
    </source>
</evidence>
<evidence type="ECO:0000256" key="7">
    <source>
        <dbReference type="ARBA" id="ARBA00022618"/>
    </source>
</evidence>
<dbReference type="PANTHER" id="PTHR13108">
    <property type="entry name" value="CONDENSIN COMPLEX SUBUNIT 2"/>
    <property type="match status" value="1"/>
</dbReference>
<comment type="similarity">
    <text evidence="3">Belongs to the CND2 (condensin subunit 2) family.</text>
</comment>
<comment type="subcellular location">
    <subcellularLocation>
        <location evidence="1">Chromosome</location>
    </subcellularLocation>
    <subcellularLocation>
        <location evidence="2">Cytoplasm</location>
    </subcellularLocation>
</comment>
<dbReference type="PANTHER" id="PTHR13108:SF9">
    <property type="entry name" value="CONDENSIN COMPLEX SUBUNIT 2"/>
    <property type="match status" value="1"/>
</dbReference>
<evidence type="ECO:0000256" key="6">
    <source>
        <dbReference type="ARBA" id="ARBA00022490"/>
    </source>
</evidence>
<dbReference type="STRING" id="61424.A0A2T9YIR1"/>
<keyword evidence="13" id="KW-1185">Reference proteome</keyword>
<proteinExistence type="inferred from homology"/>
<dbReference type="GO" id="GO:0051301">
    <property type="term" value="P:cell division"/>
    <property type="evidence" value="ECO:0007669"/>
    <property type="project" value="UniProtKB-KW"/>
</dbReference>
<protein>
    <recommendedName>
        <fullName evidence="4">Condensin complex subunit 2</fullName>
    </recommendedName>
</protein>
<feature type="region of interest" description="Disordered" evidence="11">
    <location>
        <begin position="70"/>
        <end position="93"/>
    </location>
</feature>
<feature type="compositionally biased region" description="Acidic residues" evidence="11">
    <location>
        <begin position="76"/>
        <end position="87"/>
    </location>
</feature>